<dbReference type="EMBL" id="AMSG01000012">
    <property type="protein sequence ID" value="EKF55006.1"/>
    <property type="molecule type" value="Genomic_DNA"/>
</dbReference>
<dbReference type="RefSeq" id="WP_008991809.1">
    <property type="nucleotide sequence ID" value="NZ_AMSG01000012.1"/>
</dbReference>
<evidence type="ECO:0000313" key="1">
    <source>
        <dbReference type="EMBL" id="EKF55006.1"/>
    </source>
</evidence>
<sequence length="249" mass="28299">MRLFSTIIIFVAATYIVACSSDSDIPDSVPETLPEKEIEVPVSAPSPAQLIYPLDNTECIEGEIENDQYSKVKFQWSSSENTNSYKLGIRNLRTNRTTLEETTENSMIISILRGTPYEWYVISTAEGTNETSISERWQFYNAGLGEVLYAPNPAELVYPEDKSIKVYSQDDTRLRWKGYDIDGDILEYEVYFGAESLPTAPIAILSDTIYEGMLEKKDVGKTFYWKIRTIDSHGNSSMSQINSFTYFLN</sequence>
<dbReference type="InterPro" id="IPR013783">
    <property type="entry name" value="Ig-like_fold"/>
</dbReference>
<keyword evidence="2" id="KW-1185">Reference proteome</keyword>
<evidence type="ECO:0000313" key="2">
    <source>
        <dbReference type="Proteomes" id="UP000007364"/>
    </source>
</evidence>
<proteinExistence type="predicted"/>
<dbReference type="Gene3D" id="2.60.40.10">
    <property type="entry name" value="Immunoglobulins"/>
    <property type="match status" value="1"/>
</dbReference>
<name>K2Q2B4_9FLAO</name>
<dbReference type="Proteomes" id="UP000007364">
    <property type="component" value="Unassembled WGS sequence"/>
</dbReference>
<comment type="caution">
    <text evidence="1">The sequence shown here is derived from an EMBL/GenBank/DDBJ whole genome shotgun (WGS) entry which is preliminary data.</text>
</comment>
<evidence type="ECO:0008006" key="3">
    <source>
        <dbReference type="Google" id="ProtNLM"/>
    </source>
</evidence>
<dbReference type="AlphaFoldDB" id="K2Q2B4"/>
<dbReference type="OrthoDB" id="789771at2"/>
<organism evidence="1 2">
    <name type="scientific">Galbibacter marinus</name>
    <dbReference type="NCBI Taxonomy" id="555500"/>
    <lineage>
        <taxon>Bacteria</taxon>
        <taxon>Pseudomonadati</taxon>
        <taxon>Bacteroidota</taxon>
        <taxon>Flavobacteriia</taxon>
        <taxon>Flavobacteriales</taxon>
        <taxon>Flavobacteriaceae</taxon>
        <taxon>Galbibacter</taxon>
    </lineage>
</organism>
<dbReference type="STRING" id="555500.I215_09811"/>
<accession>K2Q2B4</accession>
<gene>
    <name evidence="1" type="ORF">I215_09811</name>
</gene>
<dbReference type="eggNOG" id="COG4733">
    <property type="taxonomic scope" value="Bacteria"/>
</dbReference>
<reference evidence="1 2" key="1">
    <citation type="journal article" date="2012" name="J. Bacteriol.">
        <title>Genome Sequence of Galbibacter marinum Type Strain ck-I2-15.</title>
        <authorList>
            <person name="Lai Q."/>
            <person name="Li C."/>
            <person name="Shao Z."/>
        </authorList>
    </citation>
    <scope>NUCLEOTIDE SEQUENCE [LARGE SCALE GENOMIC DNA]</scope>
    <source>
        <strain evidence="2">ck-I2-15</strain>
    </source>
</reference>
<protein>
    <recommendedName>
        <fullName evidence="3">Fibronectin type-III domain-containing protein</fullName>
    </recommendedName>
</protein>